<proteinExistence type="predicted"/>
<feature type="transmembrane region" description="Helical" evidence="3">
    <location>
        <begin position="9"/>
        <end position="27"/>
    </location>
</feature>
<keyword evidence="2 3" id="KW-1133">Transmembrane helix</keyword>
<evidence type="ECO:0000313" key="5">
    <source>
        <dbReference type="Proteomes" id="UP000323274"/>
    </source>
</evidence>
<feature type="transmembrane region" description="Helical" evidence="3">
    <location>
        <begin position="104"/>
        <end position="127"/>
    </location>
</feature>
<reference evidence="4 5" key="1">
    <citation type="submission" date="2019-04" db="EMBL/GenBank/DDBJ databases">
        <title>A pseudo-fructophilic Leuconostoc citreum strain F192-5 isolated from peel of satsuma mandarin: the first report for isolation and characterization of strain-dependent fructophilic-like characteristics.</title>
        <authorList>
            <person name="Maeno S."/>
            <person name="Tanizawa Y."/>
            <person name="Kajikawa A."/>
            <person name="Kanesaki Y."/>
            <person name="Kubota E."/>
            <person name="Arita M."/>
            <person name="Leon D."/>
            <person name="Endo A."/>
        </authorList>
    </citation>
    <scope>NUCLEOTIDE SEQUENCE [LARGE SCALE GENOMIC DNA]</scope>
    <source>
        <strain evidence="4 5">F192-5</strain>
    </source>
</reference>
<dbReference type="GO" id="GO:0016020">
    <property type="term" value="C:membrane"/>
    <property type="evidence" value="ECO:0007669"/>
    <property type="project" value="InterPro"/>
</dbReference>
<dbReference type="Gene3D" id="1.10.1760.20">
    <property type="match status" value="1"/>
</dbReference>
<evidence type="ECO:0000256" key="1">
    <source>
        <dbReference type="ARBA" id="ARBA00022692"/>
    </source>
</evidence>
<dbReference type="PANTHER" id="PTHR37815:SF3">
    <property type="entry name" value="UPF0397 PROTEIN SPR0429"/>
    <property type="match status" value="1"/>
</dbReference>
<dbReference type="PANTHER" id="PTHR37815">
    <property type="entry name" value="UPF0397 PROTEIN BC_2624-RELATED"/>
    <property type="match status" value="1"/>
</dbReference>
<dbReference type="Proteomes" id="UP000323274">
    <property type="component" value="Unassembled WGS sequence"/>
</dbReference>
<gene>
    <name evidence="4" type="ORF">LCIT_01900</name>
</gene>
<evidence type="ECO:0000313" key="4">
    <source>
        <dbReference type="EMBL" id="GDZ82948.1"/>
    </source>
</evidence>
<evidence type="ECO:0000256" key="2">
    <source>
        <dbReference type="ARBA" id="ARBA00022989"/>
    </source>
</evidence>
<dbReference type="AlphaFoldDB" id="A0A5A5TXS1"/>
<keyword evidence="3" id="KW-0472">Membrane</keyword>
<organism evidence="4 5">
    <name type="scientific">Leuconostoc citreum</name>
    <dbReference type="NCBI Taxonomy" id="33964"/>
    <lineage>
        <taxon>Bacteria</taxon>
        <taxon>Bacillati</taxon>
        <taxon>Bacillota</taxon>
        <taxon>Bacilli</taxon>
        <taxon>Lactobacillales</taxon>
        <taxon>Lactobacillaceae</taxon>
        <taxon>Leuconostoc</taxon>
    </lineage>
</organism>
<dbReference type="InterPro" id="IPR009825">
    <property type="entry name" value="ECF_substrate-spec-like"/>
</dbReference>
<sequence length="166" mass="17663">MGQKHQTRWLAIIAVIIAFNVALSYVVKIPVPATNGFVNLVEAGIFVAAMLGGAKSGMIVGGLSGLLLDLFAGYPQWMFFSLIIHGLEGLVVGYFGFQKQLLSQVVGLVVGSNIMVIGYMLAGTLLYNWTAGVASIIGNVAQAVMGLIVALILMPIFKRLPQINLK</sequence>
<protein>
    <submittedName>
        <fullName evidence="4">Membrane protein</fullName>
    </submittedName>
</protein>
<name>A0A5A5TXS1_LEUCI</name>
<dbReference type="EMBL" id="BJJW01000002">
    <property type="protein sequence ID" value="GDZ82948.1"/>
    <property type="molecule type" value="Genomic_DNA"/>
</dbReference>
<dbReference type="RefSeq" id="WP_004905225.1">
    <property type="nucleotide sequence ID" value="NZ_BJJW01000002.1"/>
</dbReference>
<keyword evidence="1 3" id="KW-0812">Transmembrane</keyword>
<evidence type="ECO:0000256" key="3">
    <source>
        <dbReference type="SAM" id="Phobius"/>
    </source>
</evidence>
<comment type="caution">
    <text evidence="4">The sequence shown here is derived from an EMBL/GenBank/DDBJ whole genome shotgun (WGS) entry which is preliminary data.</text>
</comment>
<accession>A0A5A5TXS1</accession>
<feature type="transmembrane region" description="Helical" evidence="3">
    <location>
        <begin position="77"/>
        <end position="97"/>
    </location>
</feature>
<dbReference type="OMA" id="KWASFII"/>
<dbReference type="Pfam" id="PF07155">
    <property type="entry name" value="ECF-ribofla_trS"/>
    <property type="match status" value="1"/>
</dbReference>
<feature type="transmembrane region" description="Helical" evidence="3">
    <location>
        <begin position="133"/>
        <end position="157"/>
    </location>
</feature>